<sequence>MFGIDNTKGDRGVNSHEGRVAIVTGASKGIGQEVAEKLAKHGAQLVLFDLDDCDETLRHIAAMGGAATSIRGDVSSEQDWGRVRDEVRQRYRRADILVNNAAIYPFATIEDLEPDLFRRVLRVNLEGPYLGARAFAPLMAENRWGRIVNIASNSIATNLAGLSHYMASKMGVIGLTRGLANELADRGITVNAVAPAITNTPGTSGMPRDIIDAVWNQQAIKRFAVPQDIAGPVVFLTSEDAAFVTGQTISVDGGMMKL</sequence>
<evidence type="ECO:0000256" key="1">
    <source>
        <dbReference type="ARBA" id="ARBA00006484"/>
    </source>
</evidence>
<dbReference type="AlphaFoldDB" id="A0A132EGW2"/>
<comment type="caution">
    <text evidence="2">The sequence shown here is derived from an EMBL/GenBank/DDBJ whole genome shotgun (WGS) entry which is preliminary data.</text>
</comment>
<dbReference type="SUPFAM" id="SSF51735">
    <property type="entry name" value="NAD(P)-binding Rossmann-fold domains"/>
    <property type="match status" value="1"/>
</dbReference>
<reference evidence="2 3" key="1">
    <citation type="submission" date="2015-11" db="EMBL/GenBank/DDBJ databases">
        <title>Expanding the genomic diversity of Burkholderia species for the development of highly accurate diagnostics.</title>
        <authorList>
            <person name="Sahl J."/>
            <person name="Keim P."/>
            <person name="Wagner D."/>
        </authorList>
    </citation>
    <scope>NUCLEOTIDE SEQUENCE [LARGE SCALE GENOMIC DNA]</scope>
    <source>
        <strain evidence="2 3">MSMB368WGS</strain>
    </source>
</reference>
<gene>
    <name evidence="2" type="ORF">WT56_16295</name>
</gene>
<dbReference type="PANTHER" id="PTHR42879">
    <property type="entry name" value="3-OXOACYL-(ACYL-CARRIER-PROTEIN) REDUCTASE"/>
    <property type="match status" value="1"/>
</dbReference>
<name>A0A132EGW2_9BURK</name>
<dbReference type="PRINTS" id="PR00081">
    <property type="entry name" value="GDHRDH"/>
</dbReference>
<protein>
    <submittedName>
        <fullName evidence="2">Short-chain dehydrogenase</fullName>
    </submittedName>
</protein>
<dbReference type="EMBL" id="LPJR01000029">
    <property type="protein sequence ID" value="KWF29934.1"/>
    <property type="molecule type" value="Genomic_DNA"/>
</dbReference>
<dbReference type="OrthoDB" id="196630at2"/>
<dbReference type="InterPro" id="IPR036291">
    <property type="entry name" value="NAD(P)-bd_dom_sf"/>
</dbReference>
<accession>A0A132EGW2</accession>
<dbReference type="PANTHER" id="PTHR42879:SF2">
    <property type="entry name" value="3-OXOACYL-[ACYL-CARRIER-PROTEIN] REDUCTASE FABG"/>
    <property type="match status" value="1"/>
</dbReference>
<proteinExistence type="inferred from homology"/>
<dbReference type="FunFam" id="3.40.50.720:FF:000084">
    <property type="entry name" value="Short-chain dehydrogenase reductase"/>
    <property type="match status" value="1"/>
</dbReference>
<dbReference type="InterPro" id="IPR050259">
    <property type="entry name" value="SDR"/>
</dbReference>
<dbReference type="Gene3D" id="3.40.50.720">
    <property type="entry name" value="NAD(P)-binding Rossmann-like Domain"/>
    <property type="match status" value="1"/>
</dbReference>
<evidence type="ECO:0000313" key="3">
    <source>
        <dbReference type="Proteomes" id="UP000062912"/>
    </source>
</evidence>
<comment type="similarity">
    <text evidence="1">Belongs to the short-chain dehydrogenases/reductases (SDR) family.</text>
</comment>
<dbReference type="PRINTS" id="PR00080">
    <property type="entry name" value="SDRFAMILY"/>
</dbReference>
<dbReference type="InterPro" id="IPR002347">
    <property type="entry name" value="SDR_fam"/>
</dbReference>
<evidence type="ECO:0000313" key="2">
    <source>
        <dbReference type="EMBL" id="KWF29934.1"/>
    </source>
</evidence>
<organism evidence="2 3">
    <name type="scientific">Burkholderia pseudomultivorans</name>
    <dbReference type="NCBI Taxonomy" id="1207504"/>
    <lineage>
        <taxon>Bacteria</taxon>
        <taxon>Pseudomonadati</taxon>
        <taxon>Pseudomonadota</taxon>
        <taxon>Betaproteobacteria</taxon>
        <taxon>Burkholderiales</taxon>
        <taxon>Burkholderiaceae</taxon>
        <taxon>Burkholderia</taxon>
        <taxon>Burkholderia cepacia complex</taxon>
    </lineage>
</organism>
<dbReference type="Proteomes" id="UP000062912">
    <property type="component" value="Unassembled WGS sequence"/>
</dbReference>
<dbReference type="Pfam" id="PF13561">
    <property type="entry name" value="adh_short_C2"/>
    <property type="match status" value="1"/>
</dbReference>